<dbReference type="Proteomes" id="UP000240883">
    <property type="component" value="Unassembled WGS sequence"/>
</dbReference>
<protein>
    <submittedName>
        <fullName evidence="2">Uncharacterized protein</fullName>
    </submittedName>
</protein>
<proteinExistence type="predicted"/>
<dbReference type="AlphaFoldDB" id="A0A2T2NF40"/>
<evidence type="ECO:0000256" key="1">
    <source>
        <dbReference type="SAM" id="MobiDB-lite"/>
    </source>
</evidence>
<accession>A0A2T2NF40</accession>
<gene>
    <name evidence="2" type="ORF">BS50DRAFT_96513</name>
</gene>
<keyword evidence="3" id="KW-1185">Reference proteome</keyword>
<sequence length="108" mass="12356">MYAPRSQTRILLFLFQQERRQATQQQKNERQTDNQVAREQCAGKNARQRQRRREEETHSQSCKRWVSRFESPVSASTALRLSHAEIVLAAVALPHVVMCGAGCDGTET</sequence>
<feature type="compositionally biased region" description="Basic and acidic residues" evidence="1">
    <location>
        <begin position="22"/>
        <end position="32"/>
    </location>
</feature>
<name>A0A2T2NF40_CORCC</name>
<organism evidence="2 3">
    <name type="scientific">Corynespora cassiicola Philippines</name>
    <dbReference type="NCBI Taxonomy" id="1448308"/>
    <lineage>
        <taxon>Eukaryota</taxon>
        <taxon>Fungi</taxon>
        <taxon>Dikarya</taxon>
        <taxon>Ascomycota</taxon>
        <taxon>Pezizomycotina</taxon>
        <taxon>Dothideomycetes</taxon>
        <taxon>Pleosporomycetidae</taxon>
        <taxon>Pleosporales</taxon>
        <taxon>Corynesporascaceae</taxon>
        <taxon>Corynespora</taxon>
    </lineage>
</organism>
<feature type="region of interest" description="Disordered" evidence="1">
    <location>
        <begin position="22"/>
        <end position="61"/>
    </location>
</feature>
<dbReference type="EMBL" id="KZ678139">
    <property type="protein sequence ID" value="PSN64047.1"/>
    <property type="molecule type" value="Genomic_DNA"/>
</dbReference>
<evidence type="ECO:0000313" key="2">
    <source>
        <dbReference type="EMBL" id="PSN64047.1"/>
    </source>
</evidence>
<evidence type="ECO:0000313" key="3">
    <source>
        <dbReference type="Proteomes" id="UP000240883"/>
    </source>
</evidence>
<reference evidence="2 3" key="1">
    <citation type="journal article" date="2018" name="Front. Microbiol.">
        <title>Genome-Wide Analysis of Corynespora cassiicola Leaf Fall Disease Putative Effectors.</title>
        <authorList>
            <person name="Lopez D."/>
            <person name="Ribeiro S."/>
            <person name="Label P."/>
            <person name="Fumanal B."/>
            <person name="Venisse J.S."/>
            <person name="Kohler A."/>
            <person name="de Oliveira R.R."/>
            <person name="Labutti K."/>
            <person name="Lipzen A."/>
            <person name="Lail K."/>
            <person name="Bauer D."/>
            <person name="Ohm R.A."/>
            <person name="Barry K.W."/>
            <person name="Spatafora J."/>
            <person name="Grigoriev I.V."/>
            <person name="Martin F.M."/>
            <person name="Pujade-Renaud V."/>
        </authorList>
    </citation>
    <scope>NUCLEOTIDE SEQUENCE [LARGE SCALE GENOMIC DNA]</scope>
    <source>
        <strain evidence="2 3">Philippines</strain>
    </source>
</reference>